<comment type="function">
    <text evidence="6">Catalyzes the transfer of a ribosyl phosphate group from 5-phosphoribose 1-diphosphate to orotate, leading to the formation of orotidine monophosphate (OMP).</text>
</comment>
<dbReference type="GO" id="GO:0004588">
    <property type="term" value="F:orotate phosphoribosyltransferase activity"/>
    <property type="evidence" value="ECO:0007669"/>
    <property type="project" value="UniProtKB-UniRule"/>
</dbReference>
<keyword evidence="3 6" id="KW-0328">Glycosyltransferase</keyword>
<dbReference type="InterPro" id="IPR029057">
    <property type="entry name" value="PRTase-like"/>
</dbReference>
<dbReference type="HAMAP" id="MF_01208">
    <property type="entry name" value="PyrE"/>
    <property type="match status" value="1"/>
</dbReference>
<keyword evidence="10" id="KW-1185">Reference proteome</keyword>
<dbReference type="Proteomes" id="UP000261082">
    <property type="component" value="Unassembled WGS sequence"/>
</dbReference>
<reference evidence="9 10" key="1">
    <citation type="journal article" date="2007" name="Int. J. Syst. Evol. Microbiol.">
        <title>Marixanthomonas ophiurae gen. nov., sp. nov., a marine bacterium of the family Flavobacteriaceae isolated from a deep-sea brittle star.</title>
        <authorList>
            <person name="Romanenko L.A."/>
            <person name="Uchino M."/>
            <person name="Frolova G.M."/>
            <person name="Mikhailov V.V."/>
        </authorList>
    </citation>
    <scope>NUCLEOTIDE SEQUENCE [LARGE SCALE GENOMIC DNA]</scope>
    <source>
        <strain evidence="9 10">KMM 3046</strain>
    </source>
</reference>
<dbReference type="InterPro" id="IPR023031">
    <property type="entry name" value="OPRT"/>
</dbReference>
<feature type="transmembrane region" description="Helical" evidence="7">
    <location>
        <begin position="73"/>
        <end position="99"/>
    </location>
</feature>
<evidence type="ECO:0000256" key="7">
    <source>
        <dbReference type="SAM" id="Phobius"/>
    </source>
</evidence>
<feature type="binding site" evidence="6">
    <location>
        <position position="100"/>
    </location>
    <ligand>
        <name>5-phospho-alpha-D-ribose 1-diphosphate</name>
        <dbReference type="ChEBI" id="CHEBI:58017"/>
        <note>ligand shared between dimeric partners</note>
    </ligand>
</feature>
<feature type="binding site" description="in other chain" evidence="6">
    <location>
        <begin position="126"/>
        <end position="134"/>
    </location>
    <ligand>
        <name>5-phospho-alpha-D-ribose 1-diphosphate</name>
        <dbReference type="ChEBI" id="CHEBI:58017"/>
        <note>ligand shared between dimeric partners</note>
    </ligand>
</feature>
<accession>A0A3E1QEC6</accession>
<organism evidence="9 10">
    <name type="scientific">Marixanthomonas ophiurae</name>
    <dbReference type="NCBI Taxonomy" id="387659"/>
    <lineage>
        <taxon>Bacteria</taxon>
        <taxon>Pseudomonadati</taxon>
        <taxon>Bacteroidota</taxon>
        <taxon>Flavobacteriia</taxon>
        <taxon>Flavobacteriales</taxon>
        <taxon>Flavobacteriaceae</taxon>
        <taxon>Marixanthomonas</taxon>
    </lineage>
</organism>
<keyword evidence="4 6" id="KW-0808">Transferase</keyword>
<name>A0A3E1QEC6_9FLAO</name>
<dbReference type="InterPro" id="IPR004467">
    <property type="entry name" value="Or_phspho_trans_dom"/>
</dbReference>
<keyword evidence="6" id="KW-0460">Magnesium</keyword>
<feature type="binding site" evidence="6">
    <location>
        <position position="104"/>
    </location>
    <ligand>
        <name>5-phospho-alpha-D-ribose 1-diphosphate</name>
        <dbReference type="ChEBI" id="CHEBI:58017"/>
        <note>ligand shared between dimeric partners</note>
    </ligand>
</feature>
<comment type="cofactor">
    <cofactor evidence="6">
        <name>Mg(2+)</name>
        <dbReference type="ChEBI" id="CHEBI:18420"/>
    </cofactor>
</comment>
<dbReference type="CDD" id="cd06223">
    <property type="entry name" value="PRTases_typeI"/>
    <property type="match status" value="1"/>
</dbReference>
<dbReference type="Pfam" id="PF00156">
    <property type="entry name" value="Pribosyltran"/>
    <property type="match status" value="1"/>
</dbReference>
<keyword evidence="7" id="KW-1133">Transmembrane helix</keyword>
<dbReference type="GO" id="GO:0019856">
    <property type="term" value="P:pyrimidine nucleobase biosynthetic process"/>
    <property type="evidence" value="ECO:0007669"/>
    <property type="project" value="TreeGrafter"/>
</dbReference>
<evidence type="ECO:0000313" key="9">
    <source>
        <dbReference type="EMBL" id="RFN60503.1"/>
    </source>
</evidence>
<dbReference type="SUPFAM" id="SSF53271">
    <property type="entry name" value="PRTase-like"/>
    <property type="match status" value="1"/>
</dbReference>
<gene>
    <name evidence="6" type="primary">pyrE</name>
    <name evidence="9" type="ORF">DZ858_07690</name>
</gene>
<dbReference type="UniPathway" id="UPA00070">
    <property type="reaction ID" value="UER00119"/>
</dbReference>
<keyword evidence="7" id="KW-0812">Transmembrane</keyword>
<dbReference type="EC" id="2.4.2.10" evidence="2 6"/>
<dbReference type="PANTHER" id="PTHR19278:SF9">
    <property type="entry name" value="URIDINE 5'-MONOPHOSPHATE SYNTHASE"/>
    <property type="match status" value="1"/>
</dbReference>
<protein>
    <recommendedName>
        <fullName evidence="2 6">Orotate phosphoribosyltransferase</fullName>
        <shortName evidence="6">OPRT</shortName>
        <shortName evidence="6">OPRTase</shortName>
        <ecNumber evidence="2 6">2.4.2.10</ecNumber>
    </recommendedName>
</protein>
<dbReference type="EMBL" id="QVID01000001">
    <property type="protein sequence ID" value="RFN60503.1"/>
    <property type="molecule type" value="Genomic_DNA"/>
</dbReference>
<sequence>MILNKETAQKTAELLLQINAIKLQPQNPFTWASGWKSPIYCDNRITLSYPIIRNYLKENLAKQVEILYGKPDIIAGVATGAIGIGALVADILGLPFCYIRPETKKHGRQNKIEGFVEANQNVVIIEDLISTGNSSLLAANALKEANLNVKGMLAIFTYGFDVSEENFKKNNIELHTLSDYNHLLQQAEKSNYISSMEKTLLSTWRMDPANWNPQLK</sequence>
<feature type="binding site" evidence="6">
    <location>
        <position position="106"/>
    </location>
    <ligand>
        <name>5-phospho-alpha-D-ribose 1-diphosphate</name>
        <dbReference type="ChEBI" id="CHEBI:58017"/>
        <note>ligand shared between dimeric partners</note>
    </ligand>
</feature>
<proteinExistence type="inferred from homology"/>
<dbReference type="GO" id="GO:0000287">
    <property type="term" value="F:magnesium ion binding"/>
    <property type="evidence" value="ECO:0007669"/>
    <property type="project" value="UniProtKB-UniRule"/>
</dbReference>
<evidence type="ECO:0000256" key="2">
    <source>
        <dbReference type="ARBA" id="ARBA00011971"/>
    </source>
</evidence>
<evidence type="ECO:0000313" key="10">
    <source>
        <dbReference type="Proteomes" id="UP000261082"/>
    </source>
</evidence>
<dbReference type="OrthoDB" id="9802134at2"/>
<evidence type="ECO:0000256" key="3">
    <source>
        <dbReference type="ARBA" id="ARBA00022676"/>
    </source>
</evidence>
<evidence type="ECO:0000256" key="5">
    <source>
        <dbReference type="ARBA" id="ARBA00022975"/>
    </source>
</evidence>
<keyword evidence="5 6" id="KW-0665">Pyrimidine biosynthesis</keyword>
<evidence type="ECO:0000259" key="8">
    <source>
        <dbReference type="Pfam" id="PF00156"/>
    </source>
</evidence>
<dbReference type="GO" id="GO:0044205">
    <property type="term" value="P:'de novo' UMP biosynthetic process"/>
    <property type="evidence" value="ECO:0007669"/>
    <property type="project" value="UniProtKB-UniRule"/>
</dbReference>
<feature type="domain" description="Phosphoribosyltransferase" evidence="8">
    <location>
        <begin position="60"/>
        <end position="148"/>
    </location>
</feature>
<comment type="subunit">
    <text evidence="6">Homodimer.</text>
</comment>
<comment type="similarity">
    <text evidence="6">Belongs to the purine/pyrimidine phosphoribosyltransferase family. PyrE subfamily.</text>
</comment>
<comment type="catalytic activity">
    <reaction evidence="6">
        <text>orotidine 5'-phosphate + diphosphate = orotate + 5-phospho-alpha-D-ribose 1-diphosphate</text>
        <dbReference type="Rhea" id="RHEA:10380"/>
        <dbReference type="ChEBI" id="CHEBI:30839"/>
        <dbReference type="ChEBI" id="CHEBI:33019"/>
        <dbReference type="ChEBI" id="CHEBI:57538"/>
        <dbReference type="ChEBI" id="CHEBI:58017"/>
        <dbReference type="EC" id="2.4.2.10"/>
    </reaction>
</comment>
<dbReference type="AlphaFoldDB" id="A0A3E1QEC6"/>
<evidence type="ECO:0000256" key="6">
    <source>
        <dbReference type="HAMAP-Rule" id="MF_01208"/>
    </source>
</evidence>
<comment type="caution">
    <text evidence="9">The sequence shown here is derived from an EMBL/GenBank/DDBJ whole genome shotgun (WGS) entry which is preliminary data.</text>
</comment>
<comment type="caution">
    <text evidence="6">Lacks conserved residue(s) required for the propagation of feature annotation.</text>
</comment>
<dbReference type="RefSeq" id="WP_117159556.1">
    <property type="nucleotide sequence ID" value="NZ_QVID01000001.1"/>
</dbReference>
<dbReference type="NCBIfam" id="TIGR00336">
    <property type="entry name" value="pyrE"/>
    <property type="match status" value="1"/>
</dbReference>
<dbReference type="PANTHER" id="PTHR19278">
    <property type="entry name" value="OROTATE PHOSPHORIBOSYLTRANSFERASE"/>
    <property type="match status" value="1"/>
</dbReference>
<dbReference type="Gene3D" id="3.40.50.2020">
    <property type="match status" value="1"/>
</dbReference>
<comment type="pathway">
    <text evidence="1 6">Pyrimidine metabolism; UMP biosynthesis via de novo pathway; UMP from orotate: step 1/2.</text>
</comment>
<evidence type="ECO:0000256" key="4">
    <source>
        <dbReference type="ARBA" id="ARBA00022679"/>
    </source>
</evidence>
<feature type="binding site" evidence="6">
    <location>
        <position position="130"/>
    </location>
    <ligand>
        <name>orotate</name>
        <dbReference type="ChEBI" id="CHEBI:30839"/>
    </ligand>
</feature>
<keyword evidence="7" id="KW-0472">Membrane</keyword>
<dbReference type="InterPro" id="IPR000836">
    <property type="entry name" value="PRTase_dom"/>
</dbReference>
<evidence type="ECO:0000256" key="1">
    <source>
        <dbReference type="ARBA" id="ARBA00004889"/>
    </source>
</evidence>